<dbReference type="EMBL" id="BKCJ011423051">
    <property type="protein sequence ID" value="GFD32315.1"/>
    <property type="molecule type" value="Genomic_DNA"/>
</dbReference>
<gene>
    <name evidence="1" type="ORF">Tci_904284</name>
</gene>
<name>A0A699VAC3_TANCI</name>
<sequence>MAFCTNLQTRVLDLEKTKSTQSNEIASLIMRVKKLEKKNRSRTYKLKRLYKVGQDEDITLVNVQDDAEMFDVNDLGGKEMFVTEQEVVSTVATTVTTEEITLAQALEALKTLKPKVKRIVIHEQEEP</sequence>
<protein>
    <submittedName>
        <fullName evidence="1">Uncharacterized protein</fullName>
    </submittedName>
</protein>
<comment type="caution">
    <text evidence="1">The sequence shown here is derived from an EMBL/GenBank/DDBJ whole genome shotgun (WGS) entry which is preliminary data.</text>
</comment>
<organism evidence="1">
    <name type="scientific">Tanacetum cinerariifolium</name>
    <name type="common">Dalmatian daisy</name>
    <name type="synonym">Chrysanthemum cinerariifolium</name>
    <dbReference type="NCBI Taxonomy" id="118510"/>
    <lineage>
        <taxon>Eukaryota</taxon>
        <taxon>Viridiplantae</taxon>
        <taxon>Streptophyta</taxon>
        <taxon>Embryophyta</taxon>
        <taxon>Tracheophyta</taxon>
        <taxon>Spermatophyta</taxon>
        <taxon>Magnoliopsida</taxon>
        <taxon>eudicotyledons</taxon>
        <taxon>Gunneridae</taxon>
        <taxon>Pentapetalae</taxon>
        <taxon>asterids</taxon>
        <taxon>campanulids</taxon>
        <taxon>Asterales</taxon>
        <taxon>Asteraceae</taxon>
        <taxon>Asteroideae</taxon>
        <taxon>Anthemideae</taxon>
        <taxon>Anthemidinae</taxon>
        <taxon>Tanacetum</taxon>
    </lineage>
</organism>
<proteinExistence type="predicted"/>
<evidence type="ECO:0000313" key="1">
    <source>
        <dbReference type="EMBL" id="GFD32315.1"/>
    </source>
</evidence>
<dbReference type="AlphaFoldDB" id="A0A699VAC3"/>
<feature type="non-terminal residue" evidence="1">
    <location>
        <position position="127"/>
    </location>
</feature>
<accession>A0A699VAC3</accession>
<reference evidence="1" key="1">
    <citation type="journal article" date="2019" name="Sci. Rep.">
        <title>Draft genome of Tanacetum cinerariifolium, the natural source of mosquito coil.</title>
        <authorList>
            <person name="Yamashiro T."/>
            <person name="Shiraishi A."/>
            <person name="Satake H."/>
            <person name="Nakayama K."/>
        </authorList>
    </citation>
    <scope>NUCLEOTIDE SEQUENCE</scope>
</reference>